<dbReference type="Proteomes" id="UP001165641">
    <property type="component" value="Unassembled WGS sequence"/>
</dbReference>
<comment type="caution">
    <text evidence="2">The sequence shown here is derived from an EMBL/GenBank/DDBJ whole genome shotgun (WGS) entry which is preliminary data.</text>
</comment>
<name>A0ABT4ZF45_9RHOB</name>
<proteinExistence type="predicted"/>
<sequence>MRVSVIFSLLVSGIWAFQAGADTAEAQCEIYPAGSDRVETMTPCTFSQRQGHITITRQDGVDHDLMPVGDMPGNFEDPQGNPVYRQSGLADAGTIFRFPDFSLFVYWGHGDQTSDADNPTAPFSTDDYDATALLNCGATGAELTAGCPAGVMRMEDGQASVTVLDGAGNQFTMNFMKDVTTGDPYVNATNRNADAALQDDIWQVIIDDSQVYQVPVAFLQGG</sequence>
<protein>
    <recommendedName>
        <fullName evidence="4">Secreted protein</fullName>
    </recommendedName>
</protein>
<evidence type="ECO:0000313" key="3">
    <source>
        <dbReference type="Proteomes" id="UP001165641"/>
    </source>
</evidence>
<accession>A0ABT4ZF45</accession>
<gene>
    <name evidence="2" type="ORF">PAF17_10870</name>
</gene>
<organism evidence="2 3">
    <name type="scientific">Paracoccus onchidii</name>
    <dbReference type="NCBI Taxonomy" id="3017813"/>
    <lineage>
        <taxon>Bacteria</taxon>
        <taxon>Pseudomonadati</taxon>
        <taxon>Pseudomonadota</taxon>
        <taxon>Alphaproteobacteria</taxon>
        <taxon>Rhodobacterales</taxon>
        <taxon>Paracoccaceae</taxon>
        <taxon>Paracoccus</taxon>
    </lineage>
</organism>
<evidence type="ECO:0000256" key="1">
    <source>
        <dbReference type="SAM" id="SignalP"/>
    </source>
</evidence>
<evidence type="ECO:0000313" key="2">
    <source>
        <dbReference type="EMBL" id="MDB6178004.1"/>
    </source>
</evidence>
<dbReference type="EMBL" id="JAQBIE010000012">
    <property type="protein sequence ID" value="MDB6178004.1"/>
    <property type="molecule type" value="Genomic_DNA"/>
</dbReference>
<feature type="chain" id="PRO_5045917684" description="Secreted protein" evidence="1">
    <location>
        <begin position="22"/>
        <end position="222"/>
    </location>
</feature>
<dbReference type="RefSeq" id="WP_271889125.1">
    <property type="nucleotide sequence ID" value="NZ_JAQBIE010000012.1"/>
</dbReference>
<feature type="signal peptide" evidence="1">
    <location>
        <begin position="1"/>
        <end position="21"/>
    </location>
</feature>
<evidence type="ECO:0008006" key="4">
    <source>
        <dbReference type="Google" id="ProtNLM"/>
    </source>
</evidence>
<keyword evidence="3" id="KW-1185">Reference proteome</keyword>
<keyword evidence="1" id="KW-0732">Signal</keyword>
<reference evidence="2" key="1">
    <citation type="submission" date="2022-12" db="EMBL/GenBank/DDBJ databases">
        <title>Paracoccus onchidii sp. nov., isolated from a marine invertebrate from the South China Sea.</title>
        <authorList>
            <person name="Xu S."/>
            <person name="Liu Z."/>
            <person name="Xu Y."/>
        </authorList>
    </citation>
    <scope>NUCLEOTIDE SEQUENCE</scope>
    <source>
        <strain evidence="2">Z330</strain>
    </source>
</reference>